<organism evidence="1 2">
    <name type="scientific">Candidatus Sulfotelmatobacter kueseliae</name>
    <dbReference type="NCBI Taxonomy" id="2042962"/>
    <lineage>
        <taxon>Bacteria</taxon>
        <taxon>Pseudomonadati</taxon>
        <taxon>Acidobacteriota</taxon>
        <taxon>Terriglobia</taxon>
        <taxon>Terriglobales</taxon>
        <taxon>Candidatus Korobacteraceae</taxon>
        <taxon>Candidatus Sulfotelmatobacter</taxon>
    </lineage>
</organism>
<evidence type="ECO:0008006" key="3">
    <source>
        <dbReference type="Google" id="ProtNLM"/>
    </source>
</evidence>
<reference evidence="2" key="1">
    <citation type="submission" date="2018-02" db="EMBL/GenBank/DDBJ databases">
        <authorList>
            <person name="Hausmann B."/>
        </authorList>
    </citation>
    <scope>NUCLEOTIDE SEQUENCE [LARGE SCALE GENOMIC DNA]</scope>
    <source>
        <strain evidence="2">Peat soil MAG SbA1</strain>
    </source>
</reference>
<dbReference type="OrthoDB" id="9771580at2"/>
<dbReference type="AlphaFoldDB" id="A0A2U3JW45"/>
<protein>
    <recommendedName>
        <fullName evidence="3">Terminase large subunit gp17-like C-terminal domain-containing protein</fullName>
    </recommendedName>
</protein>
<dbReference type="Proteomes" id="UP000238701">
    <property type="component" value="Unassembled WGS sequence"/>
</dbReference>
<name>A0A2U3JW45_9BACT</name>
<evidence type="ECO:0000313" key="1">
    <source>
        <dbReference type="EMBL" id="SPF31611.1"/>
    </source>
</evidence>
<accession>A0A2U3JW45</accession>
<evidence type="ECO:0000313" key="2">
    <source>
        <dbReference type="Proteomes" id="UP000238701"/>
    </source>
</evidence>
<gene>
    <name evidence="1" type="ORF">SBA1_100067</name>
</gene>
<dbReference type="EMBL" id="OMOD01000002">
    <property type="protein sequence ID" value="SPF31611.1"/>
    <property type="molecule type" value="Genomic_DNA"/>
</dbReference>
<sequence>MTLLQFYEKHRPRTYETSFHHHQICHVVERCYRERKHGIVEVPPRHGKSEIINVYAPAWWLQEGHHDSHFGLVCNGQDLANKFCRASRNLCKLPVSPDHTSEWKLTSDKSLDWTYRGTGINGSLAGFGYSEMSFDDLFKSGLEAKSEVKRNSIIDGVVSAAMNRLTPDGIVLATQARLHPSDTIGWLLSSEERQFLRLHLPAVNESGRDAWFEDQYSGEKIVFDAYDALWPSRYGPKQLKAIYDRITSYYWMAQFQQVPSLGDLSYFDVSVMPRYSMLGTIERLWIAVDAAQGETEHGAYTAFVTLAQCPDGGNHLKVLNVKRGRWRPDIISANLIDYYTAMQRRYGVYPEAVCVERAAAGFGLLNLPMPIVPMIPKGSKEERAGATCWLVNRGLVQLPVEAPWLKEFEDELSNFPLTTYKDQVDAFVHGLSWELRKAVDFEPHMMEQYALQHPNPHQEQLAEYNDVMGEVMWQDEFGHLDF</sequence>
<proteinExistence type="predicted"/>